<dbReference type="InterPro" id="IPR012677">
    <property type="entry name" value="Nucleotide-bd_a/b_plait_sf"/>
</dbReference>
<keyword evidence="1" id="KW-0677">Repeat</keyword>
<dbReference type="InterPro" id="IPR002343">
    <property type="entry name" value="Hud_Sxl_RNA"/>
</dbReference>
<dbReference type="InterPro" id="IPR050502">
    <property type="entry name" value="Euk_RNA-bind_prot"/>
</dbReference>
<evidence type="ECO:0000256" key="4">
    <source>
        <dbReference type="SAM" id="MobiDB-lite"/>
    </source>
</evidence>
<dbReference type="EMBL" id="CAJNOQ010001768">
    <property type="protein sequence ID" value="CAF0917698.1"/>
    <property type="molecule type" value="Genomic_DNA"/>
</dbReference>
<dbReference type="GO" id="GO:0010629">
    <property type="term" value="P:negative regulation of gene expression"/>
    <property type="evidence" value="ECO:0007669"/>
    <property type="project" value="UniProtKB-ARBA"/>
</dbReference>
<dbReference type="InterPro" id="IPR003954">
    <property type="entry name" value="RRM_euk-type"/>
</dbReference>
<dbReference type="GO" id="GO:0003729">
    <property type="term" value="F:mRNA binding"/>
    <property type="evidence" value="ECO:0007669"/>
    <property type="project" value="TreeGrafter"/>
</dbReference>
<accession>A0A814AS81</accession>
<comment type="caution">
    <text evidence="6">The sequence shown here is derived from an EMBL/GenBank/DDBJ whole genome shotgun (WGS) entry which is preliminary data.</text>
</comment>
<feature type="compositionally biased region" description="Low complexity" evidence="4">
    <location>
        <begin position="444"/>
        <end position="468"/>
    </location>
</feature>
<reference evidence="6" key="1">
    <citation type="submission" date="2021-02" db="EMBL/GenBank/DDBJ databases">
        <authorList>
            <person name="Nowell W R."/>
        </authorList>
    </citation>
    <scope>NUCLEOTIDE SEQUENCE</scope>
</reference>
<evidence type="ECO:0000313" key="6">
    <source>
        <dbReference type="EMBL" id="CAF0917698.1"/>
    </source>
</evidence>
<dbReference type="Proteomes" id="UP000681722">
    <property type="component" value="Unassembled WGS sequence"/>
</dbReference>
<dbReference type="PANTHER" id="PTHR48025">
    <property type="entry name" value="OS02G0815200 PROTEIN"/>
    <property type="match status" value="1"/>
</dbReference>
<keyword evidence="2 3" id="KW-0694">RNA-binding</keyword>
<feature type="compositionally biased region" description="Basic and acidic residues" evidence="4">
    <location>
        <begin position="115"/>
        <end position="133"/>
    </location>
</feature>
<feature type="domain" description="RRM" evidence="5">
    <location>
        <begin position="319"/>
        <end position="399"/>
    </location>
</feature>
<dbReference type="InterPro" id="IPR035979">
    <property type="entry name" value="RBD_domain_sf"/>
</dbReference>
<evidence type="ECO:0000259" key="5">
    <source>
        <dbReference type="PROSITE" id="PS50102"/>
    </source>
</evidence>
<name>A0A814AS81_9BILA</name>
<gene>
    <name evidence="6" type="ORF">GPM918_LOCUS9483</name>
    <name evidence="7" type="ORF">SRO942_LOCUS9484</name>
</gene>
<keyword evidence="8" id="KW-1185">Reference proteome</keyword>
<feature type="domain" description="RRM" evidence="5">
    <location>
        <begin position="521"/>
        <end position="600"/>
    </location>
</feature>
<dbReference type="SMART" id="SM00360">
    <property type="entry name" value="RRM"/>
    <property type="match status" value="3"/>
</dbReference>
<sequence>MAKLCLIHVHVYLDDEILSEVLRSVVPAIQFSMSSPTAFKHERDSRERDIGERRFTRNSRSRSRSPISSSVNIRSESKSPSSTKIRRKRKEPSDREDRTQTKTTSSQKHHRHKSSKNDREQERVRLAAAEKARLAAAAQTADSGDEGSVSLSESHGEMSESEISEQELSSSENESNDEEGMIETRRSSSKKKHRTSKNSSNNQQKQQQNSGNQQRGKGTQLIINYLPSSLRESDFYQLFTRLGPVKLCKLVTDRSTGHSMGYGFIEYATSEDAVKAIDKYNGYRIEHKTLKVSYAQPKSGGTLSSGSSSQTSGPMIKNANLYLTNLPEEYDEQTLERIFSKYGDIVKTKVLRDPRTRISRGVAFVLMASKQYAERAVEALDGYIPSGSREPISVKFADPKKMNAGQTSSLPIPGYLGGLPSQLAHDMLDSYYREMLSPSPPYHRSTSSYETSASRSRGGTSSLGLPRSYSTSRYSPNALAAAVSNFTGSGRSSSGSTTSALAAAAQLISSGYQEAIDPNGFVIYAFGLPHDCDENDLEELFRCKNDFDIYRVFIVRNYTTGESKGYAFITMRNYDEACYAIEKLDGSTFKGRTLQVRFKR</sequence>
<dbReference type="Pfam" id="PF00076">
    <property type="entry name" value="RRM_1"/>
    <property type="match status" value="3"/>
</dbReference>
<dbReference type="Gene3D" id="3.30.70.330">
    <property type="match status" value="3"/>
</dbReference>
<evidence type="ECO:0000313" key="7">
    <source>
        <dbReference type="EMBL" id="CAF3697607.1"/>
    </source>
</evidence>
<feature type="compositionally biased region" description="Low complexity" evidence="4">
    <location>
        <begin position="64"/>
        <end position="74"/>
    </location>
</feature>
<evidence type="ECO:0000256" key="1">
    <source>
        <dbReference type="ARBA" id="ARBA00022737"/>
    </source>
</evidence>
<protein>
    <recommendedName>
        <fullName evidence="5">RRM domain-containing protein</fullName>
    </recommendedName>
</protein>
<dbReference type="OrthoDB" id="266020at2759"/>
<feature type="compositionally biased region" description="Low complexity" evidence="4">
    <location>
        <begin position="197"/>
        <end position="218"/>
    </location>
</feature>
<dbReference type="PRINTS" id="PR00961">
    <property type="entry name" value="HUDSXLRNA"/>
</dbReference>
<dbReference type="GO" id="GO:0009967">
    <property type="term" value="P:positive regulation of signal transduction"/>
    <property type="evidence" value="ECO:0007669"/>
    <property type="project" value="UniProtKB-ARBA"/>
</dbReference>
<evidence type="ECO:0000313" key="8">
    <source>
        <dbReference type="Proteomes" id="UP000663829"/>
    </source>
</evidence>
<dbReference type="AlphaFoldDB" id="A0A814AS81"/>
<dbReference type="SMART" id="SM00361">
    <property type="entry name" value="RRM_1"/>
    <property type="match status" value="3"/>
</dbReference>
<dbReference type="GO" id="GO:0005737">
    <property type="term" value="C:cytoplasm"/>
    <property type="evidence" value="ECO:0007669"/>
    <property type="project" value="UniProtKB-ARBA"/>
</dbReference>
<dbReference type="PANTHER" id="PTHR48025:SF1">
    <property type="entry name" value="RRM DOMAIN-CONTAINING PROTEIN"/>
    <property type="match status" value="1"/>
</dbReference>
<organism evidence="6 8">
    <name type="scientific">Didymodactylos carnosus</name>
    <dbReference type="NCBI Taxonomy" id="1234261"/>
    <lineage>
        <taxon>Eukaryota</taxon>
        <taxon>Metazoa</taxon>
        <taxon>Spiralia</taxon>
        <taxon>Gnathifera</taxon>
        <taxon>Rotifera</taxon>
        <taxon>Eurotatoria</taxon>
        <taxon>Bdelloidea</taxon>
        <taxon>Philodinida</taxon>
        <taxon>Philodinidae</taxon>
        <taxon>Didymodactylos</taxon>
    </lineage>
</organism>
<feature type="compositionally biased region" description="Basic residues" evidence="4">
    <location>
        <begin position="187"/>
        <end position="196"/>
    </location>
</feature>
<evidence type="ECO:0000256" key="3">
    <source>
        <dbReference type="PROSITE-ProRule" id="PRU00176"/>
    </source>
</evidence>
<feature type="region of interest" description="Disordered" evidence="4">
    <location>
        <begin position="439"/>
        <end position="468"/>
    </location>
</feature>
<dbReference type="FunFam" id="3.30.70.330:FF:000383">
    <property type="entry name" value="Sex lethal, isoform D"/>
    <property type="match status" value="1"/>
</dbReference>
<feature type="compositionally biased region" description="Basic and acidic residues" evidence="4">
    <location>
        <begin position="39"/>
        <end position="55"/>
    </location>
</feature>
<dbReference type="PROSITE" id="PS50102">
    <property type="entry name" value="RRM"/>
    <property type="match status" value="3"/>
</dbReference>
<feature type="region of interest" description="Disordered" evidence="4">
    <location>
        <begin position="37"/>
        <end position="218"/>
    </location>
</feature>
<feature type="domain" description="RRM" evidence="5">
    <location>
        <begin position="219"/>
        <end position="297"/>
    </location>
</feature>
<dbReference type="SUPFAM" id="SSF54928">
    <property type="entry name" value="RNA-binding domain, RBD"/>
    <property type="match status" value="2"/>
</dbReference>
<dbReference type="Proteomes" id="UP000663829">
    <property type="component" value="Unassembled WGS sequence"/>
</dbReference>
<dbReference type="EMBL" id="CAJOBC010001768">
    <property type="protein sequence ID" value="CAF3697607.1"/>
    <property type="molecule type" value="Genomic_DNA"/>
</dbReference>
<proteinExistence type="predicted"/>
<feature type="compositionally biased region" description="Basic and acidic residues" evidence="4">
    <location>
        <begin position="91"/>
        <end position="100"/>
    </location>
</feature>
<dbReference type="GO" id="GO:1990904">
    <property type="term" value="C:ribonucleoprotein complex"/>
    <property type="evidence" value="ECO:0007669"/>
    <property type="project" value="InterPro"/>
</dbReference>
<evidence type="ECO:0000256" key="2">
    <source>
        <dbReference type="ARBA" id="ARBA00022884"/>
    </source>
</evidence>
<dbReference type="InterPro" id="IPR000504">
    <property type="entry name" value="RRM_dom"/>
</dbReference>